<comment type="caution">
    <text evidence="2">The sequence shown here is derived from an EMBL/GenBank/DDBJ whole genome shotgun (WGS) entry which is preliminary data.</text>
</comment>
<dbReference type="Proteomes" id="UP000010121">
    <property type="component" value="Unassembled WGS sequence"/>
</dbReference>
<name>C8S390_9RHOB</name>
<gene>
    <name evidence="2" type="ORF">Rsw2DRAFT_2518</name>
</gene>
<feature type="chain" id="PRO_5002989799" evidence="1">
    <location>
        <begin position="23"/>
        <end position="139"/>
    </location>
</feature>
<organism evidence="2 3">
    <name type="scientific">Rhodobacter ferrooxidans</name>
    <dbReference type="NCBI Taxonomy" id="371731"/>
    <lineage>
        <taxon>Bacteria</taxon>
        <taxon>Pseudomonadati</taxon>
        <taxon>Pseudomonadota</taxon>
        <taxon>Alphaproteobacteria</taxon>
        <taxon>Rhodobacterales</taxon>
        <taxon>Rhodobacter group</taxon>
        <taxon>Rhodobacter</taxon>
    </lineage>
</organism>
<evidence type="ECO:0000313" key="2">
    <source>
        <dbReference type="EMBL" id="EEW24572.1"/>
    </source>
</evidence>
<accession>C8S390</accession>
<feature type="signal peptide" evidence="1">
    <location>
        <begin position="1"/>
        <end position="22"/>
    </location>
</feature>
<evidence type="ECO:0000256" key="1">
    <source>
        <dbReference type="SAM" id="SignalP"/>
    </source>
</evidence>
<dbReference type="AlphaFoldDB" id="C8S390"/>
<proteinExistence type="predicted"/>
<keyword evidence="3" id="KW-1185">Reference proteome</keyword>
<dbReference type="STRING" id="371731.Rsw2DRAFT_2518"/>
<reference evidence="2 3" key="1">
    <citation type="submission" date="2009-08" db="EMBL/GenBank/DDBJ databases">
        <title>The draft genome of Rhodobacter sp. SW2.</title>
        <authorList>
            <consortium name="US DOE Joint Genome Institute (JGI-PGF)"/>
            <person name="Lucas S."/>
            <person name="Copeland A."/>
            <person name="Lapidus A."/>
            <person name="Glavina del Rio T."/>
            <person name="Tice H."/>
            <person name="Bruce D."/>
            <person name="Goodwin L."/>
            <person name="Pitluck S."/>
            <person name="Larimer F."/>
            <person name="Land M.L."/>
            <person name="Hauser L."/>
            <person name="Emerson D."/>
        </authorList>
    </citation>
    <scope>NUCLEOTIDE SEQUENCE [LARGE SCALE GENOMIC DNA]</scope>
    <source>
        <strain evidence="2 3">SW2</strain>
    </source>
</reference>
<evidence type="ECO:0000313" key="3">
    <source>
        <dbReference type="Proteomes" id="UP000010121"/>
    </source>
</evidence>
<sequence>MKKFLLGTALCLSTVAGPAAYAQTALFDAGAIAAACSGQGASCLSVIAQIVAALQAAGLPADQLNSQLAAVANAALDAARAAPTPEILAAVAAGLETVAAASSDPAQAAALQALASNVAAGDIPNPTAVAQQLEPVSGA</sequence>
<dbReference type="RefSeq" id="WP_008031537.1">
    <property type="nucleotide sequence ID" value="NZ_ACYY01000017.1"/>
</dbReference>
<keyword evidence="1" id="KW-0732">Signal</keyword>
<dbReference type="EMBL" id="ACYY01000017">
    <property type="protein sequence ID" value="EEW24572.1"/>
    <property type="molecule type" value="Genomic_DNA"/>
</dbReference>
<protein>
    <submittedName>
        <fullName evidence="2">Uncharacterized protein</fullName>
    </submittedName>
</protein>